<dbReference type="Pfam" id="PF13302">
    <property type="entry name" value="Acetyltransf_3"/>
    <property type="match status" value="1"/>
</dbReference>
<keyword evidence="2" id="KW-0689">Ribosomal protein</keyword>
<feature type="domain" description="N-acetyltransferase" evidence="1">
    <location>
        <begin position="13"/>
        <end position="169"/>
    </location>
</feature>
<dbReference type="PANTHER" id="PTHR43792:SF1">
    <property type="entry name" value="N-ACETYLTRANSFERASE DOMAIN-CONTAINING PROTEIN"/>
    <property type="match status" value="1"/>
</dbReference>
<reference evidence="2 3" key="1">
    <citation type="submission" date="2016-04" db="EMBL/GenBank/DDBJ databases">
        <title>Deep-sea bacteria in the southern Pacific.</title>
        <authorList>
            <person name="Tang K."/>
        </authorList>
    </citation>
    <scope>NUCLEOTIDE SEQUENCE [LARGE SCALE GENOMIC DNA]</scope>
    <source>
        <strain evidence="2 3">JLT2014</strain>
    </source>
</reference>
<evidence type="ECO:0000259" key="1">
    <source>
        <dbReference type="PROSITE" id="PS51186"/>
    </source>
</evidence>
<proteinExistence type="predicted"/>
<protein>
    <submittedName>
        <fullName evidence="2">Acetyltransferase, ribosomal protein N-acetylase</fullName>
    </submittedName>
</protein>
<dbReference type="EMBL" id="CP015093">
    <property type="protein sequence ID" value="APZ52999.1"/>
    <property type="molecule type" value="Genomic_DNA"/>
</dbReference>
<dbReference type="OrthoDB" id="6293260at2"/>
<dbReference type="KEGG" id="paby:Ga0080574_TMP2665"/>
<evidence type="ECO:0000313" key="3">
    <source>
        <dbReference type="Proteomes" id="UP000187059"/>
    </source>
</evidence>
<dbReference type="InterPro" id="IPR051531">
    <property type="entry name" value="N-acetyltransferase"/>
</dbReference>
<dbReference type="RefSeq" id="WP_076700025.1">
    <property type="nucleotide sequence ID" value="NZ_CP015093.1"/>
</dbReference>
<keyword evidence="2" id="KW-0687">Ribonucleoprotein</keyword>
<dbReference type="Proteomes" id="UP000187059">
    <property type="component" value="Chromosome"/>
</dbReference>
<dbReference type="PANTHER" id="PTHR43792">
    <property type="entry name" value="GNAT FAMILY, PUTATIVE (AFU_ORTHOLOGUE AFUA_3G00765)-RELATED-RELATED"/>
    <property type="match status" value="1"/>
</dbReference>
<organism evidence="2 3">
    <name type="scientific">Salipiger abyssi</name>
    <dbReference type="NCBI Taxonomy" id="1250539"/>
    <lineage>
        <taxon>Bacteria</taxon>
        <taxon>Pseudomonadati</taxon>
        <taxon>Pseudomonadota</taxon>
        <taxon>Alphaproteobacteria</taxon>
        <taxon>Rhodobacterales</taxon>
        <taxon>Roseobacteraceae</taxon>
        <taxon>Salipiger</taxon>
    </lineage>
</organism>
<name>A0A1P8UUC2_9RHOB</name>
<evidence type="ECO:0000313" key="2">
    <source>
        <dbReference type="EMBL" id="APZ52999.1"/>
    </source>
</evidence>
<dbReference type="GO" id="GO:0016747">
    <property type="term" value="F:acyltransferase activity, transferring groups other than amino-acyl groups"/>
    <property type="evidence" value="ECO:0007669"/>
    <property type="project" value="InterPro"/>
</dbReference>
<accession>A0A1P8UUC2</accession>
<dbReference type="STRING" id="1250539.Ga0080574_TMP2665"/>
<dbReference type="GO" id="GO:0005840">
    <property type="term" value="C:ribosome"/>
    <property type="evidence" value="ECO:0007669"/>
    <property type="project" value="UniProtKB-KW"/>
</dbReference>
<dbReference type="Gene3D" id="3.40.630.30">
    <property type="match status" value="1"/>
</dbReference>
<dbReference type="InterPro" id="IPR000182">
    <property type="entry name" value="GNAT_dom"/>
</dbReference>
<keyword evidence="2" id="KW-0808">Transferase</keyword>
<dbReference type="SUPFAM" id="SSF55729">
    <property type="entry name" value="Acyl-CoA N-acyltransferases (Nat)"/>
    <property type="match status" value="1"/>
</dbReference>
<sequence>MSVEIPLIETDRLILRAPRLEDLDPLCGFYADERSHFVGGPLDRGGVWRVLLRIAGHWQIRGYGVWHITLRETGEMIGHAGVINHVEWPEPELGYGIFAGFEGKGFAHEAAEAARATAARQFGLTRLISLIDPANDRSKALALRLSAHFEREEELMGKPAHVYRHPEITGGAA</sequence>
<dbReference type="AlphaFoldDB" id="A0A1P8UUC2"/>
<keyword evidence="3" id="KW-1185">Reference proteome</keyword>
<dbReference type="InterPro" id="IPR016181">
    <property type="entry name" value="Acyl_CoA_acyltransferase"/>
</dbReference>
<gene>
    <name evidence="2" type="ORF">Ga0080574_TMP2665</name>
</gene>
<dbReference type="PROSITE" id="PS51186">
    <property type="entry name" value="GNAT"/>
    <property type="match status" value="1"/>
</dbReference>